<sequence length="370" mass="40906">MQRRSCAHDKGAARRFALSGRRRPLPRAAWQRPPSPKRDGGRSRGPEHDRRAAPLDANPTRQPQPLRKERGAITEMANTAKALLAEAAEHIGYKEGPNNDNMFGRWYPMNNEPWCAMFVSYCAWKTGNDDIIPKFAYCPNGVAWFKARDQWNRTPSVGAIVFYGTEGQDHVEMVESFTDSEIVTIGGNTNNDGSSNGDGVYRRRISRSNPRIYGYGHPTYKNDEDLDMPKRVSLARKTEVVLKRNTVTQIPFDDEYSDGGDQHPDKGGPAFITGNSDYIATAAATIAGIAPGITIQTRFLEINAKGDVVKEGPIEEALATTGNTYVTQTRAGGVCDPGNHVVWTIEVINGDTDGKVTYAEVQANYWPRQA</sequence>
<evidence type="ECO:0000256" key="1">
    <source>
        <dbReference type="SAM" id="MobiDB-lite"/>
    </source>
</evidence>
<feature type="region of interest" description="Disordered" evidence="1">
    <location>
        <begin position="1"/>
        <end position="68"/>
    </location>
</feature>
<reference evidence="3 4" key="1">
    <citation type="submission" date="2018-12" db="EMBL/GenBank/DDBJ databases">
        <title>The whole draft genome of Streptomyce luteoverticillatus CGMCC 15060.</title>
        <authorList>
            <person name="Feng Z."/>
            <person name="Chen G."/>
            <person name="Zhang J."/>
            <person name="Zhu H."/>
            <person name="Yu X."/>
            <person name="Zhang W."/>
            <person name="Zhang X."/>
        </authorList>
    </citation>
    <scope>NUCLEOTIDE SEQUENCE [LARGE SCALE GENOMIC DNA]</scope>
    <source>
        <strain evidence="3 4">CGMCC 15060</strain>
    </source>
</reference>
<name>A0A3Q9FVY2_STRLT</name>
<evidence type="ECO:0000313" key="4">
    <source>
        <dbReference type="Proteomes" id="UP000267900"/>
    </source>
</evidence>
<feature type="compositionally biased region" description="Basic and acidic residues" evidence="1">
    <location>
        <begin position="36"/>
        <end position="53"/>
    </location>
</feature>
<dbReference type="Proteomes" id="UP000267900">
    <property type="component" value="Chromosome"/>
</dbReference>
<keyword evidence="4" id="KW-1185">Reference proteome</keyword>
<feature type="compositionally biased region" description="Basic and acidic residues" evidence="1">
    <location>
        <begin position="1"/>
        <end position="12"/>
    </location>
</feature>
<gene>
    <name evidence="3" type="ORF">EKH77_13925</name>
</gene>
<dbReference type="SUPFAM" id="SSF54001">
    <property type="entry name" value="Cysteine proteinases"/>
    <property type="match status" value="1"/>
</dbReference>
<feature type="domain" description="Peptidase C51" evidence="2">
    <location>
        <begin position="110"/>
        <end position="188"/>
    </location>
</feature>
<protein>
    <submittedName>
        <fullName evidence="3">CHAP domain-containing protein</fullName>
    </submittedName>
</protein>
<evidence type="ECO:0000259" key="2">
    <source>
        <dbReference type="Pfam" id="PF05257"/>
    </source>
</evidence>
<organism evidence="3 4">
    <name type="scientific">Streptomyces luteoverticillatus</name>
    <name type="common">Streptoverticillium luteoverticillatus</name>
    <dbReference type="NCBI Taxonomy" id="66425"/>
    <lineage>
        <taxon>Bacteria</taxon>
        <taxon>Bacillati</taxon>
        <taxon>Actinomycetota</taxon>
        <taxon>Actinomycetes</taxon>
        <taxon>Kitasatosporales</taxon>
        <taxon>Streptomycetaceae</taxon>
        <taxon>Streptomyces</taxon>
    </lineage>
</organism>
<dbReference type="InterPro" id="IPR038765">
    <property type="entry name" value="Papain-like_cys_pep_sf"/>
</dbReference>
<dbReference type="EMBL" id="CP034587">
    <property type="protein sequence ID" value="AZQ72168.1"/>
    <property type="molecule type" value="Genomic_DNA"/>
</dbReference>
<dbReference type="Pfam" id="PF05257">
    <property type="entry name" value="CHAP"/>
    <property type="match status" value="1"/>
</dbReference>
<dbReference type="AlphaFoldDB" id="A0A3Q9FVY2"/>
<dbReference type="OrthoDB" id="3476732at2"/>
<proteinExistence type="predicted"/>
<accession>A0A3Q9FVY2</accession>
<dbReference type="InterPro" id="IPR007921">
    <property type="entry name" value="CHAP_dom"/>
</dbReference>
<evidence type="ECO:0000313" key="3">
    <source>
        <dbReference type="EMBL" id="AZQ72168.1"/>
    </source>
</evidence>